<organism evidence="1 2">
    <name type="scientific">Pukyongia salina</name>
    <dbReference type="NCBI Taxonomy" id="2094025"/>
    <lineage>
        <taxon>Bacteria</taxon>
        <taxon>Pseudomonadati</taxon>
        <taxon>Bacteroidota</taxon>
        <taxon>Flavobacteriia</taxon>
        <taxon>Flavobacteriales</taxon>
        <taxon>Flavobacteriaceae</taxon>
        <taxon>Pukyongia</taxon>
    </lineage>
</organism>
<dbReference type="Proteomes" id="UP000238442">
    <property type="component" value="Chromosome"/>
</dbReference>
<dbReference type="EMBL" id="CP027062">
    <property type="protein sequence ID" value="AVI50582.1"/>
    <property type="molecule type" value="Genomic_DNA"/>
</dbReference>
<dbReference type="InterPro" id="IPR036709">
    <property type="entry name" value="Autotransporte_beta_dom_sf"/>
</dbReference>
<dbReference type="KEGG" id="aue:C5O00_05125"/>
<dbReference type="RefSeq" id="WP_105215526.1">
    <property type="nucleotide sequence ID" value="NZ_CP027062.1"/>
</dbReference>
<keyword evidence="2" id="KW-1185">Reference proteome</keyword>
<evidence type="ECO:0000313" key="2">
    <source>
        <dbReference type="Proteomes" id="UP000238442"/>
    </source>
</evidence>
<sequence>MKVRILLILIALTLVTGADVYAQKKNPRVASGKNLYNTLATMLRQAKETPSKNLQCDPAKLLASIPRKKLFPTKEALIKEIGKIVDDSLRLKTSLFEITNQLALEYLSETKTKTEFINKLGKDYNKFYIDEAEFNRFYYTVRRAQKSGFKIFETSFKHGECTVTAKTIIKPTKFTWDTKKLSITQVEWDLKTEVAISCPCTTNNKHKVKKAEYVYTASCSGPMIFNTTDYNYLNSKEKYRTVVHFGLRFGKIKNPKLALVYIDCCKKLEDPVKKGSFTAPDEDINDNNNFIDTGLGIGFGSETDTQGVIYGGYLFDIGDVGGNPLFVGPKASVTTTAINGDDIKETKVLIGPTAEYQIPVGGGNTRVITGINTGYLFGNIDAFGFKQNLSGFAANAYLGAQVQLGSAIALGVQVNFVEFSNITIKSKDGEFKNTSSDTSFLTDRGAISVGVRIGLDKK</sequence>
<dbReference type="AlphaFoldDB" id="A0A2S0HV98"/>
<protein>
    <submittedName>
        <fullName evidence="1">Uncharacterized protein</fullName>
    </submittedName>
</protein>
<reference evidence="1 2" key="1">
    <citation type="submission" date="2018-02" db="EMBL/GenBank/DDBJ databases">
        <title>Genomic analysis of the strain RR4-38 isolated from a seawater recirculating aquaculture system.</title>
        <authorList>
            <person name="Kim Y.-S."/>
            <person name="Jang Y.H."/>
            <person name="Kim K.-H."/>
        </authorList>
    </citation>
    <scope>NUCLEOTIDE SEQUENCE [LARGE SCALE GENOMIC DNA]</scope>
    <source>
        <strain evidence="1 2">RR4-38</strain>
    </source>
</reference>
<name>A0A2S0HV98_9FLAO</name>
<dbReference type="SUPFAM" id="SSF103515">
    <property type="entry name" value="Autotransporter"/>
    <property type="match status" value="1"/>
</dbReference>
<evidence type="ECO:0000313" key="1">
    <source>
        <dbReference type="EMBL" id="AVI50582.1"/>
    </source>
</evidence>
<dbReference type="Gene3D" id="2.40.160.20">
    <property type="match status" value="1"/>
</dbReference>
<gene>
    <name evidence="1" type="ORF">C5O00_05125</name>
</gene>
<proteinExistence type="predicted"/>
<accession>A0A2S0HV98</accession>